<reference evidence="1 3" key="1">
    <citation type="submission" date="2017-11" db="EMBL/GenBank/DDBJ databases">
        <title>The genome of Rhizophagus clarus HR1 reveals common genetic basis of auxotrophy among arbuscular mycorrhizal fungi.</title>
        <authorList>
            <person name="Kobayashi Y."/>
        </authorList>
    </citation>
    <scope>NUCLEOTIDE SEQUENCE [LARGE SCALE GENOMIC DNA]</scope>
    <source>
        <strain evidence="1 3">HR1</strain>
    </source>
</reference>
<keyword evidence="3" id="KW-1185">Reference proteome</keyword>
<accession>A0A2Z6R6Q3</accession>
<evidence type="ECO:0000313" key="1">
    <source>
        <dbReference type="EMBL" id="GBB98087.1"/>
    </source>
</evidence>
<evidence type="ECO:0000313" key="2">
    <source>
        <dbReference type="EMBL" id="GES94821.1"/>
    </source>
</evidence>
<dbReference type="EMBL" id="BEXD01002370">
    <property type="protein sequence ID" value="GBB98087.1"/>
    <property type="molecule type" value="Genomic_DNA"/>
</dbReference>
<organism evidence="1 3">
    <name type="scientific">Rhizophagus clarus</name>
    <dbReference type="NCBI Taxonomy" id="94130"/>
    <lineage>
        <taxon>Eukaryota</taxon>
        <taxon>Fungi</taxon>
        <taxon>Fungi incertae sedis</taxon>
        <taxon>Mucoromycota</taxon>
        <taxon>Glomeromycotina</taxon>
        <taxon>Glomeromycetes</taxon>
        <taxon>Glomerales</taxon>
        <taxon>Glomeraceae</taxon>
        <taxon>Rhizophagus</taxon>
    </lineage>
</organism>
<dbReference type="EMBL" id="BLAL01000239">
    <property type="protein sequence ID" value="GES94821.1"/>
    <property type="molecule type" value="Genomic_DNA"/>
</dbReference>
<reference evidence="2" key="2">
    <citation type="submission" date="2019-10" db="EMBL/GenBank/DDBJ databases">
        <title>Conservation and host-specific expression of non-tandemly repeated heterogenous ribosome RNA gene in arbuscular mycorrhizal fungi.</title>
        <authorList>
            <person name="Maeda T."/>
            <person name="Kobayashi Y."/>
            <person name="Nakagawa T."/>
            <person name="Ezawa T."/>
            <person name="Yamaguchi K."/>
            <person name="Bino T."/>
            <person name="Nishimoto Y."/>
            <person name="Shigenobu S."/>
            <person name="Kawaguchi M."/>
        </authorList>
    </citation>
    <scope>NUCLEOTIDE SEQUENCE</scope>
    <source>
        <strain evidence="2">HR1</strain>
    </source>
</reference>
<proteinExistence type="predicted"/>
<comment type="caution">
    <text evidence="1">The sequence shown here is derived from an EMBL/GenBank/DDBJ whole genome shotgun (WGS) entry which is preliminary data.</text>
</comment>
<name>A0A2Z6R6Q3_9GLOM</name>
<gene>
    <name evidence="2" type="ORF">RCL2_002152500</name>
    <name evidence="1" type="ORF">RclHR1_31300002</name>
</gene>
<dbReference type="AlphaFoldDB" id="A0A2Z6R6Q3"/>
<sequence length="90" mass="10482">MINNSRLGFRYSNLVESAYSKNLQAFSSNHLSLNQSIINQMAIFEEITLNFKKLMSIPSWPVQVVVDYQISNVIKYESLMFMNKHIDYGQ</sequence>
<dbReference type="Proteomes" id="UP000615446">
    <property type="component" value="Unassembled WGS sequence"/>
</dbReference>
<evidence type="ECO:0000313" key="3">
    <source>
        <dbReference type="Proteomes" id="UP000247702"/>
    </source>
</evidence>
<protein>
    <submittedName>
        <fullName evidence="1">Uncharacterized protein</fullName>
    </submittedName>
</protein>
<dbReference type="Proteomes" id="UP000247702">
    <property type="component" value="Unassembled WGS sequence"/>
</dbReference>